<feature type="region of interest" description="Disordered" evidence="8">
    <location>
        <begin position="183"/>
        <end position="249"/>
    </location>
</feature>
<evidence type="ECO:0000313" key="11">
    <source>
        <dbReference type="EMBL" id="MBC1175838.1"/>
    </source>
</evidence>
<feature type="region of interest" description="Disordered" evidence="8">
    <location>
        <begin position="512"/>
        <end position="531"/>
    </location>
</feature>
<keyword evidence="5" id="KW-0206">Cytoskeleton</keyword>
<dbReference type="Gene3D" id="2.30.30.40">
    <property type="entry name" value="SH3 Domains"/>
    <property type="match status" value="1"/>
</dbReference>
<protein>
    <submittedName>
        <fullName evidence="11">Putative e3 ubiquitin-protein ligase bre1 isoform x1</fullName>
    </submittedName>
</protein>
<dbReference type="Pfam" id="PF00611">
    <property type="entry name" value="FCH"/>
    <property type="match status" value="1"/>
</dbReference>
<feature type="region of interest" description="Disordered" evidence="8">
    <location>
        <begin position="653"/>
        <end position="723"/>
    </location>
</feature>
<feature type="region of interest" description="Disordered" evidence="8">
    <location>
        <begin position="1"/>
        <end position="37"/>
    </location>
</feature>
<sequence length="784" mass="87849">MHNSCSNVSHKFLRRSPGRRAGNHQRAISSGSYDLTGPGVEPRLEIGHPILINKTAIDVDSIDLRTATTTEVDSVIHETETESSDSEVSHVPHLQDITFSFLPQHEGFIEQSTDYEIPPNPKRVSPIETTLNANTKTKSKSSANLHKSELTVYLRRCSSVRLIKHQVATIDIPLENKKNHVFGRKSLPPEFPPPPPPPIFSATEKQQKEIPENTYETAGSLRRRASYSKAVKDTESGEETSSTNPQEPADEIQEMLESMKKETDLHPGKSLTHIFSDSRVNLLRGKNLKMPQFNRTKAKNAWSGFRHWLGEEVARVRPHGEENIPTKDDEGAMGNHGEEIVMENPSTGPDSSHEGQSGFEELRRYVKQGDDFSKEMLAILQERAEAELTYAKSLSKMAIKLNKACREVPANTANSWRNVAAEMEARGEIHRQFSSSMAEEIVKPLKVIMENQYKARKAVEGTVDKSARILSDWRSSEAKAKSKCASAAKKNEKLQDTGLDVRIQRSPSLGILHHGNGLPLPTRNPEKEERLTEKEKAKLETKRRKAEEAVKRADVEYYTSCVRAERARVEYEKAIGRGSTVLQTLDNQRQIHMRTYIENFLKLIPYAAEFSLESDLGGSDETPVVMDIKNDALIKHFIRPSLGRSKSVVEYGSRSETLPSSGISINGQANGSIGGRESPIWDRGIADGGSNQHDSDFDEFSSHDEEEDCTRKSDKCPPTPQVTESKAIGRCKAIYNYTPKLYDELELNPGDIIEIHVKQEDGWWLGALRDRVGIFPATYVEEIP</sequence>
<dbReference type="SUPFAM" id="SSF50044">
    <property type="entry name" value="SH3-domain"/>
    <property type="match status" value="1"/>
</dbReference>
<dbReference type="InterPro" id="IPR001060">
    <property type="entry name" value="FCH_dom"/>
</dbReference>
<dbReference type="InterPro" id="IPR036028">
    <property type="entry name" value="SH3-like_dom_sf"/>
</dbReference>
<dbReference type="GO" id="GO:0005737">
    <property type="term" value="C:cytoplasm"/>
    <property type="evidence" value="ECO:0007669"/>
    <property type="project" value="TreeGrafter"/>
</dbReference>
<evidence type="ECO:0000256" key="8">
    <source>
        <dbReference type="SAM" id="MobiDB-lite"/>
    </source>
</evidence>
<keyword evidence="3" id="KW-0963">Cytoplasm</keyword>
<evidence type="ECO:0000256" key="6">
    <source>
        <dbReference type="PROSITE-ProRule" id="PRU00192"/>
    </source>
</evidence>
<evidence type="ECO:0000256" key="5">
    <source>
        <dbReference type="ARBA" id="ARBA00023212"/>
    </source>
</evidence>
<keyword evidence="2 6" id="KW-0728">SH3 domain</keyword>
<feature type="compositionally biased region" description="Polar residues" evidence="8">
    <location>
        <begin position="654"/>
        <end position="671"/>
    </location>
</feature>
<keyword evidence="4" id="KW-0597">Phosphoprotein</keyword>
<evidence type="ECO:0000256" key="4">
    <source>
        <dbReference type="ARBA" id="ARBA00022553"/>
    </source>
</evidence>
<dbReference type="PANTHER" id="PTHR23065">
    <property type="entry name" value="PROLINE-SERINE-THREONINE PHOSPHATASE INTERACTING PROTEIN 1"/>
    <property type="match status" value="1"/>
</dbReference>
<dbReference type="SUPFAM" id="SSF103657">
    <property type="entry name" value="BAR/IMD domain-like"/>
    <property type="match status" value="1"/>
</dbReference>
<dbReference type="InterPro" id="IPR035656">
    <property type="entry name" value="Nostrin_SH3"/>
</dbReference>
<reference evidence="11" key="1">
    <citation type="journal article" date="2020" name="BMC">
        <title>Leishmania infection induces a limited differential gene expression in the sand fly midgut.</title>
        <authorList>
            <person name="Coutinho-Abreu I.V."/>
            <person name="Serafim T.D."/>
            <person name="Meneses C."/>
            <person name="Kamhawi S."/>
            <person name="Oliveira F."/>
            <person name="Valenzuela J.G."/>
        </authorList>
    </citation>
    <scope>NUCLEOTIDE SEQUENCE</scope>
    <source>
        <strain evidence="11">Jacobina</strain>
        <tissue evidence="11">Midgut</tissue>
    </source>
</reference>
<dbReference type="GO" id="GO:0043226">
    <property type="term" value="C:organelle"/>
    <property type="evidence" value="ECO:0007669"/>
    <property type="project" value="UniProtKB-ARBA"/>
</dbReference>
<evidence type="ECO:0000256" key="1">
    <source>
        <dbReference type="ARBA" id="ARBA00004245"/>
    </source>
</evidence>
<dbReference type="SMART" id="SM00055">
    <property type="entry name" value="FCH"/>
    <property type="match status" value="1"/>
</dbReference>
<evidence type="ECO:0000256" key="7">
    <source>
        <dbReference type="PROSITE-ProRule" id="PRU01077"/>
    </source>
</evidence>
<dbReference type="CDD" id="cd11823">
    <property type="entry name" value="SH3_Nostrin"/>
    <property type="match status" value="1"/>
</dbReference>
<dbReference type="SMART" id="SM00326">
    <property type="entry name" value="SH3"/>
    <property type="match status" value="1"/>
</dbReference>
<dbReference type="PRINTS" id="PR00452">
    <property type="entry name" value="SH3DOMAIN"/>
</dbReference>
<evidence type="ECO:0000259" key="10">
    <source>
        <dbReference type="PROSITE" id="PS51741"/>
    </source>
</evidence>
<feature type="domain" description="SH3" evidence="9">
    <location>
        <begin position="726"/>
        <end position="784"/>
    </location>
</feature>
<comment type="subcellular location">
    <subcellularLocation>
        <location evidence="1">Cytoplasm</location>
        <location evidence="1">Cytoskeleton</location>
    </subcellularLocation>
</comment>
<evidence type="ECO:0000256" key="3">
    <source>
        <dbReference type="ARBA" id="ARBA00022490"/>
    </source>
</evidence>
<organism evidence="11">
    <name type="scientific">Lutzomyia longipalpis</name>
    <name type="common">Sand fly</name>
    <dbReference type="NCBI Taxonomy" id="7200"/>
    <lineage>
        <taxon>Eukaryota</taxon>
        <taxon>Metazoa</taxon>
        <taxon>Ecdysozoa</taxon>
        <taxon>Arthropoda</taxon>
        <taxon>Hexapoda</taxon>
        <taxon>Insecta</taxon>
        <taxon>Pterygota</taxon>
        <taxon>Neoptera</taxon>
        <taxon>Endopterygota</taxon>
        <taxon>Diptera</taxon>
        <taxon>Nematocera</taxon>
        <taxon>Psychodoidea</taxon>
        <taxon>Psychodidae</taxon>
        <taxon>Lutzomyia</taxon>
        <taxon>Lutzomyia</taxon>
    </lineage>
</organism>
<dbReference type="VEuPathDB" id="VectorBase:LLONM1_006199"/>
<dbReference type="AlphaFoldDB" id="A0A7G3AV94"/>
<evidence type="ECO:0000256" key="2">
    <source>
        <dbReference type="ARBA" id="ARBA00022443"/>
    </source>
</evidence>
<keyword evidence="7" id="KW-0175">Coiled coil</keyword>
<dbReference type="PROSITE" id="PS51741">
    <property type="entry name" value="F_BAR"/>
    <property type="match status" value="1"/>
</dbReference>
<proteinExistence type="predicted"/>
<dbReference type="PROSITE" id="PS50002">
    <property type="entry name" value="SH3"/>
    <property type="match status" value="1"/>
</dbReference>
<dbReference type="InterPro" id="IPR001452">
    <property type="entry name" value="SH3_domain"/>
</dbReference>
<feature type="compositionally biased region" description="Acidic residues" evidence="8">
    <location>
        <begin position="696"/>
        <end position="708"/>
    </location>
</feature>
<feature type="compositionally biased region" description="Basic residues" evidence="8">
    <location>
        <begin position="11"/>
        <end position="23"/>
    </location>
</feature>
<dbReference type="EMBL" id="GITU01007135">
    <property type="protein sequence ID" value="MBC1175838.1"/>
    <property type="molecule type" value="Transcribed_RNA"/>
</dbReference>
<feature type="compositionally biased region" description="Pro residues" evidence="8">
    <location>
        <begin position="189"/>
        <end position="199"/>
    </location>
</feature>
<name>A0A7G3AV94_LUTLO</name>
<feature type="domain" description="F-BAR" evidence="10">
    <location>
        <begin position="345"/>
        <end position="639"/>
    </location>
</feature>
<dbReference type="PANTHER" id="PTHR23065:SF7">
    <property type="entry name" value="NOSTRIN, ISOFORM H"/>
    <property type="match status" value="1"/>
</dbReference>
<accession>A0A7G3AV94</accession>
<dbReference type="GO" id="GO:0005886">
    <property type="term" value="C:plasma membrane"/>
    <property type="evidence" value="ECO:0007669"/>
    <property type="project" value="TreeGrafter"/>
</dbReference>
<dbReference type="Gene3D" id="1.20.1270.60">
    <property type="entry name" value="Arfaptin homology (AH) domain/BAR domain"/>
    <property type="match status" value="1"/>
</dbReference>
<dbReference type="Pfam" id="PF14604">
    <property type="entry name" value="SH3_9"/>
    <property type="match status" value="1"/>
</dbReference>
<dbReference type="InterPro" id="IPR027267">
    <property type="entry name" value="AH/BAR_dom_sf"/>
</dbReference>
<evidence type="ECO:0000259" key="9">
    <source>
        <dbReference type="PROSITE" id="PS50002"/>
    </source>
</evidence>
<dbReference type="InterPro" id="IPR031160">
    <property type="entry name" value="F_BAR_dom"/>
</dbReference>